<organism evidence="2 3">
    <name type="scientific">Phycicoccus sonneratiae</name>
    <dbReference type="NCBI Taxonomy" id="2807628"/>
    <lineage>
        <taxon>Bacteria</taxon>
        <taxon>Bacillati</taxon>
        <taxon>Actinomycetota</taxon>
        <taxon>Actinomycetes</taxon>
        <taxon>Micrococcales</taxon>
        <taxon>Intrasporangiaceae</taxon>
        <taxon>Phycicoccus</taxon>
    </lineage>
</organism>
<evidence type="ECO:0000259" key="1">
    <source>
        <dbReference type="SMART" id="SM00642"/>
    </source>
</evidence>
<dbReference type="InterPro" id="IPR017853">
    <property type="entry name" value="GH"/>
</dbReference>
<keyword evidence="3" id="KW-1185">Reference proteome</keyword>
<dbReference type="PANTHER" id="PTHR10357">
    <property type="entry name" value="ALPHA-AMYLASE FAMILY MEMBER"/>
    <property type="match status" value="1"/>
</dbReference>
<accession>A0ABS2CH78</accession>
<dbReference type="InterPro" id="IPR045857">
    <property type="entry name" value="O16G_dom_2"/>
</dbReference>
<dbReference type="EMBL" id="JAFDVD010000001">
    <property type="protein sequence ID" value="MBM6398803.1"/>
    <property type="molecule type" value="Genomic_DNA"/>
</dbReference>
<dbReference type="Gene3D" id="3.20.20.80">
    <property type="entry name" value="Glycosidases"/>
    <property type="match status" value="1"/>
</dbReference>
<evidence type="ECO:0000313" key="2">
    <source>
        <dbReference type="EMBL" id="MBM6398803.1"/>
    </source>
</evidence>
<dbReference type="Pfam" id="PF00128">
    <property type="entry name" value="Alpha-amylase"/>
    <property type="match status" value="2"/>
</dbReference>
<dbReference type="SMART" id="SM00642">
    <property type="entry name" value="Aamy"/>
    <property type="match status" value="1"/>
</dbReference>
<dbReference type="SUPFAM" id="SSF51445">
    <property type="entry name" value="(Trans)glycosidases"/>
    <property type="match status" value="1"/>
</dbReference>
<proteinExistence type="predicted"/>
<dbReference type="Proteomes" id="UP001430172">
    <property type="component" value="Unassembled WGS sequence"/>
</dbReference>
<dbReference type="RefSeq" id="WP_204129301.1">
    <property type="nucleotide sequence ID" value="NZ_JAFDVD010000001.1"/>
</dbReference>
<protein>
    <submittedName>
        <fullName evidence="2">Oligo-1,6-glucosidase</fullName>
    </submittedName>
</protein>
<dbReference type="InterPro" id="IPR006047">
    <property type="entry name" value="GH13_cat_dom"/>
</dbReference>
<evidence type="ECO:0000313" key="3">
    <source>
        <dbReference type="Proteomes" id="UP001430172"/>
    </source>
</evidence>
<name>A0ABS2CH78_9MICO</name>
<sequence length="529" mass="58039">MARTRPQPAWLANSVLYQIYPQTFADSNGDGIGDLAGAQQHLDHLAWLGVDAVWFSPLFASPFADAGYDVADYLSVAPRYGTNDDLAAFVDAARSRGIRVLLDLVAGHTSDQHPWFREWADDPSDHRYIGNERVGRPAGIWCPVPGRRGGYYQLNFYPCQPALNFGYARPDPAEPWRDAVDAEGPRANRRALRDVMTHWFDLGISGFRVDMAGSLVKDDPGLVETGRLWTEMRDWLDTEHPDKALLSEWGDPAVAVPAGFHADFFLQFNKPALRSLWHTGIGTHDPSWTESGRYFFDAEGSGGIDTFLREWREATAAIGVDGGHIALPSANHDYARLVSGPRTAAQARAAFAFIATWPTLPTIYYGDEIGMRYVEDLPDTEGSILSPTNNRTGSRTPMQWEPGPGAGFSTAPEEDFYLPLDPSPDRPDVATQRADEGSLLHLVRRLLALRHATPALQPGGSLEVLTEDYPFAFVRGGTHLVVVNPRREPAATDLPAGWDDARPLAVEGVTLGAGRAEAAGFSFGVFERA</sequence>
<comment type="caution">
    <text evidence="2">The sequence shown here is derived from an EMBL/GenBank/DDBJ whole genome shotgun (WGS) entry which is preliminary data.</text>
</comment>
<reference evidence="2" key="1">
    <citation type="submission" date="2021-02" db="EMBL/GenBank/DDBJ databases">
        <title>Phycicoccus sp. MQZ13P-5T, whole genome shotgun sequence.</title>
        <authorList>
            <person name="Tuo L."/>
        </authorList>
    </citation>
    <scope>NUCLEOTIDE SEQUENCE</scope>
    <source>
        <strain evidence="2">MQZ13P-5</strain>
    </source>
</reference>
<feature type="domain" description="Glycosyl hydrolase family 13 catalytic" evidence="1">
    <location>
        <begin position="18"/>
        <end position="399"/>
    </location>
</feature>
<dbReference type="Gene3D" id="3.90.400.10">
    <property type="entry name" value="Oligo-1,6-glucosidase, Domain 2"/>
    <property type="match status" value="1"/>
</dbReference>
<gene>
    <name evidence="2" type="ORF">JQN70_00205</name>
</gene>